<evidence type="ECO:0000256" key="15">
    <source>
        <dbReference type="SAM" id="MobiDB-lite"/>
    </source>
</evidence>
<name>A0A2S7K7Y4_9PROT</name>
<organism evidence="18 19">
    <name type="scientific">Hyphococcus luteus</name>
    <dbReference type="NCBI Taxonomy" id="2058213"/>
    <lineage>
        <taxon>Bacteria</taxon>
        <taxon>Pseudomonadati</taxon>
        <taxon>Pseudomonadota</taxon>
        <taxon>Alphaproteobacteria</taxon>
        <taxon>Parvularculales</taxon>
        <taxon>Parvularculaceae</taxon>
        <taxon>Hyphococcus</taxon>
    </lineage>
</organism>
<evidence type="ECO:0000256" key="10">
    <source>
        <dbReference type="ARBA" id="ARBA00022984"/>
    </source>
</evidence>
<keyword evidence="10" id="KW-0573">Peptidoglycan synthesis</keyword>
<keyword evidence="19" id="KW-1185">Reference proteome</keyword>
<keyword evidence="6" id="KW-0328">Glycosyltransferase</keyword>
<dbReference type="GO" id="GO:0008360">
    <property type="term" value="P:regulation of cell shape"/>
    <property type="evidence" value="ECO:0007669"/>
    <property type="project" value="UniProtKB-KW"/>
</dbReference>
<dbReference type="GO" id="GO:0071555">
    <property type="term" value="P:cell wall organization"/>
    <property type="evidence" value="ECO:0007669"/>
    <property type="project" value="UniProtKB-KW"/>
</dbReference>
<dbReference type="PANTHER" id="PTHR32282:SF33">
    <property type="entry name" value="PEPTIDOGLYCAN GLYCOSYLTRANSFERASE"/>
    <property type="match status" value="1"/>
</dbReference>
<dbReference type="Gene3D" id="3.40.710.10">
    <property type="entry name" value="DD-peptidase/beta-lactamase superfamily"/>
    <property type="match status" value="1"/>
</dbReference>
<evidence type="ECO:0000256" key="11">
    <source>
        <dbReference type="ARBA" id="ARBA00023268"/>
    </source>
</evidence>
<dbReference type="UniPathway" id="UPA00219"/>
<feature type="domain" description="Glycosyl transferase family 51" evidence="17">
    <location>
        <begin position="110"/>
        <end position="276"/>
    </location>
</feature>
<feature type="domain" description="Penicillin-binding protein transpeptidase" evidence="16">
    <location>
        <begin position="362"/>
        <end position="583"/>
    </location>
</feature>
<feature type="region of interest" description="Disordered" evidence="15">
    <location>
        <begin position="1"/>
        <end position="44"/>
    </location>
</feature>
<keyword evidence="4" id="KW-0121">Carboxypeptidase</keyword>
<dbReference type="AlphaFoldDB" id="A0A2S7K7Y4"/>
<protein>
    <submittedName>
        <fullName evidence="18">Penicillin-binding protein</fullName>
    </submittedName>
</protein>
<dbReference type="GO" id="GO:0009002">
    <property type="term" value="F:serine-type D-Ala-D-Ala carboxypeptidase activity"/>
    <property type="evidence" value="ECO:0007669"/>
    <property type="project" value="UniProtKB-EC"/>
</dbReference>
<dbReference type="Proteomes" id="UP000239504">
    <property type="component" value="Unassembled WGS sequence"/>
</dbReference>
<evidence type="ECO:0000313" key="19">
    <source>
        <dbReference type="Proteomes" id="UP000239504"/>
    </source>
</evidence>
<dbReference type="FunFam" id="1.10.3810.10:FF:000001">
    <property type="entry name" value="Penicillin-binding protein 1A"/>
    <property type="match status" value="1"/>
</dbReference>
<evidence type="ECO:0000256" key="7">
    <source>
        <dbReference type="ARBA" id="ARBA00022679"/>
    </source>
</evidence>
<dbReference type="GO" id="GO:0008658">
    <property type="term" value="F:penicillin binding"/>
    <property type="evidence" value="ECO:0007669"/>
    <property type="project" value="InterPro"/>
</dbReference>
<comment type="similarity">
    <text evidence="2">In the C-terminal section; belongs to the transpeptidase family.</text>
</comment>
<dbReference type="InterPro" id="IPR012338">
    <property type="entry name" value="Beta-lactam/transpept-like"/>
</dbReference>
<feature type="compositionally biased region" description="Basic residues" evidence="15">
    <location>
        <begin position="1"/>
        <end position="43"/>
    </location>
</feature>
<dbReference type="OrthoDB" id="9766909at2"/>
<dbReference type="GO" id="GO:0008955">
    <property type="term" value="F:peptidoglycan glycosyltransferase activity"/>
    <property type="evidence" value="ECO:0007669"/>
    <property type="project" value="UniProtKB-EC"/>
</dbReference>
<comment type="catalytic activity">
    <reaction evidence="14">
        <text>[GlcNAc-(1-&gt;4)-Mur2Ac(oyl-L-Ala-gamma-D-Glu-L-Lys-D-Ala-D-Ala)](n)-di-trans,octa-cis-undecaprenyl diphosphate + beta-D-GlcNAc-(1-&gt;4)-Mur2Ac(oyl-L-Ala-gamma-D-Glu-L-Lys-D-Ala-D-Ala)-di-trans,octa-cis-undecaprenyl diphosphate = [GlcNAc-(1-&gt;4)-Mur2Ac(oyl-L-Ala-gamma-D-Glu-L-Lys-D-Ala-D-Ala)](n+1)-di-trans,octa-cis-undecaprenyl diphosphate + di-trans,octa-cis-undecaprenyl diphosphate + H(+)</text>
        <dbReference type="Rhea" id="RHEA:23708"/>
        <dbReference type="Rhea" id="RHEA-COMP:9602"/>
        <dbReference type="Rhea" id="RHEA-COMP:9603"/>
        <dbReference type="ChEBI" id="CHEBI:15378"/>
        <dbReference type="ChEBI" id="CHEBI:58405"/>
        <dbReference type="ChEBI" id="CHEBI:60033"/>
        <dbReference type="ChEBI" id="CHEBI:78435"/>
        <dbReference type="EC" id="2.4.99.28"/>
    </reaction>
</comment>
<evidence type="ECO:0000256" key="3">
    <source>
        <dbReference type="ARBA" id="ARBA00007739"/>
    </source>
</evidence>
<dbReference type="Gene3D" id="1.10.3810.10">
    <property type="entry name" value="Biosynthetic peptidoglycan transglycosylase-like"/>
    <property type="match status" value="1"/>
</dbReference>
<comment type="similarity">
    <text evidence="3">In the N-terminal section; belongs to the glycosyltransferase 51 family.</text>
</comment>
<dbReference type="Pfam" id="PF00912">
    <property type="entry name" value="Transgly"/>
    <property type="match status" value="1"/>
</dbReference>
<dbReference type="InterPro" id="IPR050396">
    <property type="entry name" value="Glycosyltr_51/Transpeptidase"/>
</dbReference>
<proteinExistence type="inferred from homology"/>
<evidence type="ECO:0000256" key="14">
    <source>
        <dbReference type="ARBA" id="ARBA00049902"/>
    </source>
</evidence>
<keyword evidence="9" id="KW-0133">Cell shape</keyword>
<evidence type="ECO:0000256" key="6">
    <source>
        <dbReference type="ARBA" id="ARBA00022676"/>
    </source>
</evidence>
<comment type="pathway">
    <text evidence="1">Cell wall biogenesis; peptidoglycan biosynthesis.</text>
</comment>
<evidence type="ECO:0000259" key="16">
    <source>
        <dbReference type="Pfam" id="PF00905"/>
    </source>
</evidence>
<reference evidence="18 19" key="1">
    <citation type="submission" date="2017-12" db="EMBL/GenBank/DDBJ databases">
        <authorList>
            <person name="Hurst M.R.H."/>
        </authorList>
    </citation>
    <scope>NUCLEOTIDE SEQUENCE [LARGE SCALE GENOMIC DNA]</scope>
    <source>
        <strain evidence="18 19">SY-3-19</strain>
    </source>
</reference>
<evidence type="ECO:0000313" key="18">
    <source>
        <dbReference type="EMBL" id="PQA88603.1"/>
    </source>
</evidence>
<evidence type="ECO:0000256" key="2">
    <source>
        <dbReference type="ARBA" id="ARBA00007090"/>
    </source>
</evidence>
<dbReference type="GO" id="GO:0030288">
    <property type="term" value="C:outer membrane-bounded periplasmic space"/>
    <property type="evidence" value="ECO:0007669"/>
    <property type="project" value="TreeGrafter"/>
</dbReference>
<keyword evidence="7" id="KW-0808">Transferase</keyword>
<sequence length="652" mass="70559">MELMARRKTTRKKTKARKASPLRARRSAAGGRRRARRTRRRKTRGEAFAPFARAASELGVFALTGLIGLAALFAYFASDLPDTGALWREGDAPRITLLAADGTPIMMRGSAQGAPVRLSELPDHVPEAVLAVEDRNFYHHFGANPVSIVRALIVNANEGEVRQGGSTITQQLAKNVFLSSDRTMKRKIQELMLAFWLERKFRKDEILTLYLNRVYFGAGAYGVDAASHRYFGKSARHLNVGEAAVLAGLLKAPSRYAPTSNPEDAGKRGRLVVEQMVEAGFLSRKEADRAIRKPILLAAPRFEAAPYFVDYVMKEMRPLAAGIDADFVVRTTFDPKVQEAAETGLVAGFALAGEGLSETEAAAVILDGEGAVRAMIGGRDYAKSQYNRATQARRQPGSAFKPFVYLAALEQGQTPDDKVLDAPVKVGDWAPGNYHDKFYGEVTLREALARSLNSAAVRVQERTGRAHVRETAKAMGWPGDLNLGPALALGVDEISPMDLAGAYAPFANGGFRVEPHVIDRIETTDGDLVYRRKGSIIGEAAPSYAIAQANDMLMSVAEWGTGRGARIPGYPVAGKTGTSQDSRDAWFAGHAGGLVGVVWVGRDDNAPMKGVTGGRAPAVIWKEMLSRALPPPYVRKRETEGDPIASLLDASG</sequence>
<keyword evidence="5" id="KW-0645">Protease</keyword>
<evidence type="ECO:0000256" key="1">
    <source>
        <dbReference type="ARBA" id="ARBA00004752"/>
    </source>
</evidence>
<dbReference type="PANTHER" id="PTHR32282">
    <property type="entry name" value="BINDING PROTEIN TRANSPEPTIDASE, PUTATIVE-RELATED"/>
    <property type="match status" value="1"/>
</dbReference>
<keyword evidence="12" id="KW-0961">Cell wall biogenesis/degradation</keyword>
<dbReference type="InterPro" id="IPR001264">
    <property type="entry name" value="Glyco_trans_51"/>
</dbReference>
<dbReference type="InterPro" id="IPR001460">
    <property type="entry name" value="PCN-bd_Tpept"/>
</dbReference>
<evidence type="ECO:0000256" key="12">
    <source>
        <dbReference type="ARBA" id="ARBA00023316"/>
    </source>
</evidence>
<comment type="caution">
    <text evidence="18">The sequence shown here is derived from an EMBL/GenBank/DDBJ whole genome shotgun (WGS) entry which is preliminary data.</text>
</comment>
<evidence type="ECO:0000256" key="5">
    <source>
        <dbReference type="ARBA" id="ARBA00022670"/>
    </source>
</evidence>
<comment type="catalytic activity">
    <reaction evidence="13">
        <text>Preferential cleavage: (Ac)2-L-Lys-D-Ala-|-D-Ala. Also transpeptidation of peptidyl-alanyl moieties that are N-acyl substituents of D-alanine.</text>
        <dbReference type="EC" id="3.4.16.4"/>
    </reaction>
</comment>
<dbReference type="InterPro" id="IPR036950">
    <property type="entry name" value="PBP_transglycosylase"/>
</dbReference>
<dbReference type="SUPFAM" id="SSF56601">
    <property type="entry name" value="beta-lactamase/transpeptidase-like"/>
    <property type="match status" value="1"/>
</dbReference>
<evidence type="ECO:0000259" key="17">
    <source>
        <dbReference type="Pfam" id="PF00912"/>
    </source>
</evidence>
<keyword evidence="11" id="KW-0511">Multifunctional enzyme</keyword>
<dbReference type="InterPro" id="IPR023346">
    <property type="entry name" value="Lysozyme-like_dom_sf"/>
</dbReference>
<evidence type="ECO:0000256" key="4">
    <source>
        <dbReference type="ARBA" id="ARBA00022645"/>
    </source>
</evidence>
<accession>A0A2S7K7Y4</accession>
<dbReference type="GO" id="GO:0009252">
    <property type="term" value="P:peptidoglycan biosynthetic process"/>
    <property type="evidence" value="ECO:0007669"/>
    <property type="project" value="UniProtKB-UniPathway"/>
</dbReference>
<dbReference type="SUPFAM" id="SSF53955">
    <property type="entry name" value="Lysozyme-like"/>
    <property type="match status" value="1"/>
</dbReference>
<evidence type="ECO:0000256" key="9">
    <source>
        <dbReference type="ARBA" id="ARBA00022960"/>
    </source>
</evidence>
<dbReference type="GO" id="GO:0006508">
    <property type="term" value="P:proteolysis"/>
    <property type="evidence" value="ECO:0007669"/>
    <property type="project" value="UniProtKB-KW"/>
</dbReference>
<dbReference type="NCBIfam" id="TIGR02074">
    <property type="entry name" value="PBP_1a_fam"/>
    <property type="match status" value="1"/>
</dbReference>
<keyword evidence="8" id="KW-0378">Hydrolase</keyword>
<evidence type="ECO:0000256" key="13">
    <source>
        <dbReference type="ARBA" id="ARBA00034000"/>
    </source>
</evidence>
<dbReference type="EMBL" id="PJCH01000005">
    <property type="protein sequence ID" value="PQA88603.1"/>
    <property type="molecule type" value="Genomic_DNA"/>
</dbReference>
<dbReference type="Pfam" id="PF00905">
    <property type="entry name" value="Transpeptidase"/>
    <property type="match status" value="1"/>
</dbReference>
<gene>
    <name evidence="18" type="ORF">CW354_10000</name>
</gene>
<evidence type="ECO:0000256" key="8">
    <source>
        <dbReference type="ARBA" id="ARBA00022801"/>
    </source>
</evidence>